<dbReference type="KEGG" id="sesp:BN6_29060"/>
<name>K0JRG8_SACES</name>
<proteinExistence type="predicted"/>
<dbReference type="HOGENOM" id="CLU_2957954_0_0_11"/>
<protein>
    <submittedName>
        <fullName evidence="1">Uncharacterized protein</fullName>
    </submittedName>
</protein>
<dbReference type="EMBL" id="HE804045">
    <property type="protein sequence ID" value="CCH30215.1"/>
    <property type="molecule type" value="Genomic_DNA"/>
</dbReference>
<accession>K0JRG8</accession>
<dbReference type="AlphaFoldDB" id="K0JRG8"/>
<reference evidence="1 2" key="1">
    <citation type="journal article" date="2012" name="BMC Genomics">
        <title>Complete genome sequence of Saccharothrix espanaensis DSM 44229T and comparison to the other completely sequenced Pseudonocardiaceae.</title>
        <authorList>
            <person name="Strobel T."/>
            <person name="Al-Dilaimi A."/>
            <person name="Blom J."/>
            <person name="Gessner A."/>
            <person name="Kalinowski J."/>
            <person name="Luzhetska M."/>
            <person name="Puhler A."/>
            <person name="Szczepanowski R."/>
            <person name="Bechthold A."/>
            <person name="Ruckert C."/>
        </authorList>
    </citation>
    <scope>NUCLEOTIDE SEQUENCE [LARGE SCALE GENOMIC DNA]</scope>
    <source>
        <strain evidence="2">ATCC 51144 / DSM 44229 / JCM 9112 / NBRC 15066 / NRRL 15764</strain>
    </source>
</reference>
<evidence type="ECO:0000313" key="2">
    <source>
        <dbReference type="Proteomes" id="UP000006281"/>
    </source>
</evidence>
<gene>
    <name evidence="1" type="ordered locus">BN6_29060</name>
</gene>
<sequence>MHTNDELLDRFARLHSAVPINEAEGSIPIDFTSPAVQRRVSRGYKQLTTEPDEGQIKQS</sequence>
<keyword evidence="2" id="KW-1185">Reference proteome</keyword>
<evidence type="ECO:0000313" key="1">
    <source>
        <dbReference type="EMBL" id="CCH30215.1"/>
    </source>
</evidence>
<organism evidence="1 2">
    <name type="scientific">Saccharothrix espanaensis (strain ATCC 51144 / DSM 44229 / JCM 9112 / NBRC 15066 / NRRL 15764)</name>
    <dbReference type="NCBI Taxonomy" id="1179773"/>
    <lineage>
        <taxon>Bacteria</taxon>
        <taxon>Bacillati</taxon>
        <taxon>Actinomycetota</taxon>
        <taxon>Actinomycetes</taxon>
        <taxon>Pseudonocardiales</taxon>
        <taxon>Pseudonocardiaceae</taxon>
        <taxon>Saccharothrix</taxon>
    </lineage>
</organism>
<dbReference type="Proteomes" id="UP000006281">
    <property type="component" value="Chromosome"/>
</dbReference>